<feature type="non-terminal residue" evidence="1">
    <location>
        <position position="1"/>
    </location>
</feature>
<sequence length="53" mass="6019">NYKTLCAPNDSGCQPSIDIHPYFSLLILKKALAELRDKVNEVCDRELTKIVEL</sequence>
<accession>A0ABD0RVB4</accession>
<protein>
    <submittedName>
        <fullName evidence="1">Uncharacterized protein</fullName>
    </submittedName>
</protein>
<reference evidence="1 2" key="1">
    <citation type="submission" date="2024-05" db="EMBL/GenBank/DDBJ databases">
        <title>Genome sequencing and assembly of Indian major carp, Cirrhinus mrigala (Hamilton, 1822).</title>
        <authorList>
            <person name="Mohindra V."/>
            <person name="Chowdhury L.M."/>
            <person name="Lal K."/>
            <person name="Jena J.K."/>
        </authorList>
    </citation>
    <scope>NUCLEOTIDE SEQUENCE [LARGE SCALE GENOMIC DNA]</scope>
    <source>
        <strain evidence="1">CM1030</strain>
        <tissue evidence="1">Blood</tissue>
    </source>
</reference>
<dbReference type="Proteomes" id="UP001529510">
    <property type="component" value="Unassembled WGS sequence"/>
</dbReference>
<gene>
    <name evidence="1" type="ORF">M9458_004910</name>
</gene>
<name>A0ABD0RVB4_CIRMR</name>
<organism evidence="1 2">
    <name type="scientific">Cirrhinus mrigala</name>
    <name type="common">Mrigala</name>
    <dbReference type="NCBI Taxonomy" id="683832"/>
    <lineage>
        <taxon>Eukaryota</taxon>
        <taxon>Metazoa</taxon>
        <taxon>Chordata</taxon>
        <taxon>Craniata</taxon>
        <taxon>Vertebrata</taxon>
        <taxon>Euteleostomi</taxon>
        <taxon>Actinopterygii</taxon>
        <taxon>Neopterygii</taxon>
        <taxon>Teleostei</taxon>
        <taxon>Ostariophysi</taxon>
        <taxon>Cypriniformes</taxon>
        <taxon>Cyprinidae</taxon>
        <taxon>Labeoninae</taxon>
        <taxon>Labeonini</taxon>
        <taxon>Cirrhinus</taxon>
    </lineage>
</organism>
<proteinExistence type="predicted"/>
<keyword evidence="2" id="KW-1185">Reference proteome</keyword>
<evidence type="ECO:0000313" key="2">
    <source>
        <dbReference type="Proteomes" id="UP001529510"/>
    </source>
</evidence>
<evidence type="ECO:0000313" key="1">
    <source>
        <dbReference type="EMBL" id="KAL0201723.1"/>
    </source>
</evidence>
<dbReference type="EMBL" id="JAMKFB020000002">
    <property type="protein sequence ID" value="KAL0201723.1"/>
    <property type="molecule type" value="Genomic_DNA"/>
</dbReference>
<feature type="non-terminal residue" evidence="1">
    <location>
        <position position="53"/>
    </location>
</feature>
<comment type="caution">
    <text evidence="1">The sequence shown here is derived from an EMBL/GenBank/DDBJ whole genome shotgun (WGS) entry which is preliminary data.</text>
</comment>
<dbReference type="AlphaFoldDB" id="A0ABD0RVB4"/>